<name>A0A2S7U480_9BACT</name>
<proteinExistence type="predicted"/>
<dbReference type="Pfam" id="PF22296">
    <property type="entry name" value="bAvd"/>
    <property type="match status" value="1"/>
</dbReference>
<reference evidence="2 3" key="1">
    <citation type="submission" date="2016-12" db="EMBL/GenBank/DDBJ databases">
        <title>Study of bacterial adaptation to deep sea.</title>
        <authorList>
            <person name="Song J."/>
            <person name="Yoshizawa S."/>
            <person name="Kogure K."/>
        </authorList>
    </citation>
    <scope>NUCLEOTIDE SEQUENCE [LARGE SCALE GENOMIC DNA]</scope>
    <source>
        <strain evidence="2 3">SAORIC-165</strain>
    </source>
</reference>
<dbReference type="InterPro" id="IPR036583">
    <property type="entry name" value="23S_rRNA_IVS_sf"/>
</dbReference>
<dbReference type="AlphaFoldDB" id="A0A2S7U480"/>
<dbReference type="NCBIfam" id="NF033474">
    <property type="entry name" value="DivGenRetAVD"/>
    <property type="match status" value="1"/>
</dbReference>
<dbReference type="OrthoDB" id="9798541at2"/>
<evidence type="ECO:0000313" key="3">
    <source>
        <dbReference type="Proteomes" id="UP000239907"/>
    </source>
</evidence>
<dbReference type="InterPro" id="IPR055360">
    <property type="entry name" value="bAvd"/>
</dbReference>
<dbReference type="CDD" id="cd16376">
    <property type="entry name" value="Avd_like"/>
    <property type="match status" value="1"/>
</dbReference>
<organism evidence="2 3">
    <name type="scientific">Rubritalea profundi</name>
    <dbReference type="NCBI Taxonomy" id="1658618"/>
    <lineage>
        <taxon>Bacteria</taxon>
        <taxon>Pseudomonadati</taxon>
        <taxon>Verrucomicrobiota</taxon>
        <taxon>Verrucomicrobiia</taxon>
        <taxon>Verrucomicrobiales</taxon>
        <taxon>Rubritaleaceae</taxon>
        <taxon>Rubritalea</taxon>
    </lineage>
</organism>
<feature type="domain" description="bAvd-like" evidence="1">
    <location>
        <begin position="13"/>
        <end position="116"/>
    </location>
</feature>
<evidence type="ECO:0000259" key="1">
    <source>
        <dbReference type="Pfam" id="PF22296"/>
    </source>
</evidence>
<dbReference type="Gene3D" id="1.20.1440.60">
    <property type="entry name" value="23S rRNA-intervening sequence"/>
    <property type="match status" value="1"/>
</dbReference>
<protein>
    <recommendedName>
        <fullName evidence="1">bAvd-like domain-containing protein</fullName>
    </recommendedName>
</protein>
<evidence type="ECO:0000313" key="2">
    <source>
        <dbReference type="EMBL" id="PQJ29112.1"/>
    </source>
</evidence>
<dbReference type="RefSeq" id="WP_105043605.1">
    <property type="nucleotide sequence ID" value="NZ_MQWA01000001.1"/>
</dbReference>
<keyword evidence="3" id="KW-1185">Reference proteome</keyword>
<dbReference type="EMBL" id="MQWA01000001">
    <property type="protein sequence ID" value="PQJ29112.1"/>
    <property type="molecule type" value="Genomic_DNA"/>
</dbReference>
<accession>A0A2S7U480</accession>
<gene>
    <name evidence="2" type="ORF">BSZ32_11830</name>
</gene>
<dbReference type="SUPFAM" id="SSF158446">
    <property type="entry name" value="IVS-encoded protein-like"/>
    <property type="match status" value="1"/>
</dbReference>
<comment type="caution">
    <text evidence="2">The sequence shown here is derived from an EMBL/GenBank/DDBJ whole genome shotgun (WGS) entry which is preliminary data.</text>
</comment>
<sequence>MKIEKAKDQPVVLVKWYDYTKWVLDRVDGFPKNQRFVLGTRLADAVVLVVELLGEATFSEKGKKRELLDQANRKIEVVRWLMRLALDRNLVSKKQFLFSIQSLEECGRMVGGWARSIKL</sequence>
<dbReference type="Proteomes" id="UP000239907">
    <property type="component" value="Unassembled WGS sequence"/>
</dbReference>